<sequence length="590" mass="66554">MSTSSRKALNLPEILFLIFAQLAPSVQDRGSDLPSNRRALGRASRVCRTFSGPALKTLWRHIDNLVPLVRLLTCARLVKRDDIDSDNDELYDSDDSEEELDYTESTWVLVDDISHEDWERFTRYAAYVRVVNLDKHDRKSTIDPSVYSEISRKNEGRPPLPHLKELRWKQVAAGDETILTVIPSSLRRLCFQAKDHVSATPSYRRSHRSLTGLGELHPRDCALRTLLNAVLTKGSDVEHLTLRGISNPMIFAPLSKCERLRALDIILSLHNPDVGIIQIMEAFTSISTLTTLKLVVRNWCELEEHLRQLEQFETFQPLARLREGKWAKTTSTPAMRSSSLRNLTVDIRAADADMAVLPSLLKTLPVPSLVAHLRSLRLRYGNLGWTPRRGFMLGGSQGLVSLYSFLAPLIPLQRLEQLYVLCKDTRFACTDENMKLLTRHWPKLTAFVVDFDSPRGASSYPSAHVLADIAKGWPMLRVLCLPSIGDLSTFPSLQSVCPHRSLRQLRLVSDVKLRHPNDAKNFAVYLAVQFPNLVSPFTDLGDDEPDTSDLCTEWLTIFALVDQARSFIRTRYPTIYDILSGVAGTSGMAT</sequence>
<dbReference type="Gene3D" id="3.80.10.10">
    <property type="entry name" value="Ribonuclease Inhibitor"/>
    <property type="match status" value="1"/>
</dbReference>
<feature type="signal peptide" evidence="1">
    <location>
        <begin position="1"/>
        <end position="28"/>
    </location>
</feature>
<accession>A0A165TY03</accession>
<evidence type="ECO:0000313" key="3">
    <source>
        <dbReference type="Proteomes" id="UP000076727"/>
    </source>
</evidence>
<gene>
    <name evidence="2" type="ORF">DAEQUDRAFT_754079</name>
</gene>
<name>A0A165TY03_9APHY</name>
<dbReference type="OrthoDB" id="3222238at2759"/>
<feature type="chain" id="PRO_5007867347" description="F-box domain-containing protein" evidence="1">
    <location>
        <begin position="29"/>
        <end position="590"/>
    </location>
</feature>
<evidence type="ECO:0000256" key="1">
    <source>
        <dbReference type="SAM" id="SignalP"/>
    </source>
</evidence>
<keyword evidence="3" id="KW-1185">Reference proteome</keyword>
<reference evidence="2 3" key="1">
    <citation type="journal article" date="2016" name="Mol. Biol. Evol.">
        <title>Comparative Genomics of Early-Diverging Mushroom-Forming Fungi Provides Insights into the Origins of Lignocellulose Decay Capabilities.</title>
        <authorList>
            <person name="Nagy L.G."/>
            <person name="Riley R."/>
            <person name="Tritt A."/>
            <person name="Adam C."/>
            <person name="Daum C."/>
            <person name="Floudas D."/>
            <person name="Sun H."/>
            <person name="Yadav J.S."/>
            <person name="Pangilinan J."/>
            <person name="Larsson K.H."/>
            <person name="Matsuura K."/>
            <person name="Barry K."/>
            <person name="Labutti K."/>
            <person name="Kuo R."/>
            <person name="Ohm R.A."/>
            <person name="Bhattacharya S.S."/>
            <person name="Shirouzu T."/>
            <person name="Yoshinaga Y."/>
            <person name="Martin F.M."/>
            <person name="Grigoriev I.V."/>
            <person name="Hibbett D.S."/>
        </authorList>
    </citation>
    <scope>NUCLEOTIDE SEQUENCE [LARGE SCALE GENOMIC DNA]</scope>
    <source>
        <strain evidence="2 3">L-15889</strain>
    </source>
</reference>
<proteinExistence type="predicted"/>
<evidence type="ECO:0008006" key="4">
    <source>
        <dbReference type="Google" id="ProtNLM"/>
    </source>
</evidence>
<dbReference type="EMBL" id="KV429034">
    <property type="protein sequence ID" value="KZT74118.1"/>
    <property type="molecule type" value="Genomic_DNA"/>
</dbReference>
<dbReference type="Proteomes" id="UP000076727">
    <property type="component" value="Unassembled WGS sequence"/>
</dbReference>
<protein>
    <recommendedName>
        <fullName evidence="4">F-box domain-containing protein</fullName>
    </recommendedName>
</protein>
<dbReference type="InterPro" id="IPR032675">
    <property type="entry name" value="LRR_dom_sf"/>
</dbReference>
<organism evidence="2 3">
    <name type="scientific">Daedalea quercina L-15889</name>
    <dbReference type="NCBI Taxonomy" id="1314783"/>
    <lineage>
        <taxon>Eukaryota</taxon>
        <taxon>Fungi</taxon>
        <taxon>Dikarya</taxon>
        <taxon>Basidiomycota</taxon>
        <taxon>Agaricomycotina</taxon>
        <taxon>Agaricomycetes</taxon>
        <taxon>Polyporales</taxon>
        <taxon>Fomitopsis</taxon>
    </lineage>
</organism>
<dbReference type="SUPFAM" id="SSF52047">
    <property type="entry name" value="RNI-like"/>
    <property type="match status" value="1"/>
</dbReference>
<dbReference type="AlphaFoldDB" id="A0A165TY03"/>
<dbReference type="STRING" id="1314783.A0A165TY03"/>
<evidence type="ECO:0000313" key="2">
    <source>
        <dbReference type="EMBL" id="KZT74118.1"/>
    </source>
</evidence>
<keyword evidence="1" id="KW-0732">Signal</keyword>